<dbReference type="Pfam" id="PF13333">
    <property type="entry name" value="rve_2"/>
    <property type="match status" value="1"/>
</dbReference>
<name>A0ABV6K2W0_9LACO</name>
<evidence type="ECO:0000313" key="2">
    <source>
        <dbReference type="EMBL" id="MFC0422610.1"/>
    </source>
</evidence>
<organism evidence="2 3">
    <name type="scientific">Lactiplantibacillus plajomi</name>
    <dbReference type="NCBI Taxonomy" id="1457217"/>
    <lineage>
        <taxon>Bacteria</taxon>
        <taxon>Bacillati</taxon>
        <taxon>Bacillota</taxon>
        <taxon>Bacilli</taxon>
        <taxon>Lactobacillales</taxon>
        <taxon>Lactobacillaceae</taxon>
        <taxon>Lactiplantibacillus</taxon>
    </lineage>
</organism>
<dbReference type="EMBL" id="JBHLUK010000002">
    <property type="protein sequence ID" value="MFC0422610.1"/>
    <property type="molecule type" value="Genomic_DNA"/>
</dbReference>
<comment type="caution">
    <text evidence="2">The sequence shown here is derived from an EMBL/GenBank/DDBJ whole genome shotgun (WGS) entry which is preliminary data.</text>
</comment>
<proteinExistence type="predicted"/>
<dbReference type="InterPro" id="IPR001584">
    <property type="entry name" value="Integrase_cat-core"/>
</dbReference>
<feature type="domain" description="Integrase catalytic" evidence="1">
    <location>
        <begin position="5"/>
        <end position="44"/>
    </location>
</feature>
<gene>
    <name evidence="2" type="ORF">ACFFGS_00220</name>
</gene>
<dbReference type="RefSeq" id="WP_137643947.1">
    <property type="nucleotide sequence ID" value="NZ_BAABRM010000001.1"/>
</dbReference>
<protein>
    <submittedName>
        <fullName evidence="2">IS3 family transposase</fullName>
    </submittedName>
</protein>
<sequence>MDFSPCQSLDELEAVLKEYVEWFNCQWVSLKIKGMSPTEYQEHTSAV</sequence>
<keyword evidence="3" id="KW-1185">Reference proteome</keyword>
<accession>A0ABV6K2W0</accession>
<evidence type="ECO:0000259" key="1">
    <source>
        <dbReference type="Pfam" id="PF13333"/>
    </source>
</evidence>
<reference evidence="2 3" key="1">
    <citation type="submission" date="2024-09" db="EMBL/GenBank/DDBJ databases">
        <authorList>
            <person name="Sun Q."/>
            <person name="Mori K."/>
        </authorList>
    </citation>
    <scope>NUCLEOTIDE SEQUENCE [LARGE SCALE GENOMIC DNA]</scope>
    <source>
        <strain evidence="2 3">TBRC 4575</strain>
    </source>
</reference>
<evidence type="ECO:0000313" key="3">
    <source>
        <dbReference type="Proteomes" id="UP001589855"/>
    </source>
</evidence>
<dbReference type="Proteomes" id="UP001589855">
    <property type="component" value="Unassembled WGS sequence"/>
</dbReference>